<evidence type="ECO:0000313" key="3">
    <source>
        <dbReference type="Proteomes" id="UP000499080"/>
    </source>
</evidence>
<evidence type="ECO:0000313" key="2">
    <source>
        <dbReference type="EMBL" id="GBM33815.1"/>
    </source>
</evidence>
<sequence length="164" mass="18216">MVGGYHVRNPIPPKNRRVCGSSARLIRRGQMSSRWHDAEVWRARCQLRFKITRTVPIKLSCCFKTGRNVTLSGYNSELVRNRSRAFSRKSKNMKCAVILVICALVASAYAAVDLAQFFEHFIAVGCTKTPSSGTTLPVKICGTCLRYTVDVRKIDAGLCSNSQG</sequence>
<keyword evidence="1" id="KW-1133">Transmembrane helix</keyword>
<feature type="transmembrane region" description="Helical" evidence="1">
    <location>
        <begin position="92"/>
        <end position="112"/>
    </location>
</feature>
<organism evidence="2 3">
    <name type="scientific">Araneus ventricosus</name>
    <name type="common">Orbweaver spider</name>
    <name type="synonym">Epeira ventricosa</name>
    <dbReference type="NCBI Taxonomy" id="182803"/>
    <lineage>
        <taxon>Eukaryota</taxon>
        <taxon>Metazoa</taxon>
        <taxon>Ecdysozoa</taxon>
        <taxon>Arthropoda</taxon>
        <taxon>Chelicerata</taxon>
        <taxon>Arachnida</taxon>
        <taxon>Araneae</taxon>
        <taxon>Araneomorphae</taxon>
        <taxon>Entelegynae</taxon>
        <taxon>Araneoidea</taxon>
        <taxon>Araneidae</taxon>
        <taxon>Araneus</taxon>
    </lineage>
</organism>
<name>A0A4Y2F112_ARAVE</name>
<dbReference type="EMBL" id="BGPR01000742">
    <property type="protein sequence ID" value="GBM33815.1"/>
    <property type="molecule type" value="Genomic_DNA"/>
</dbReference>
<keyword evidence="1" id="KW-0472">Membrane</keyword>
<comment type="caution">
    <text evidence="2">The sequence shown here is derived from an EMBL/GenBank/DDBJ whole genome shotgun (WGS) entry which is preliminary data.</text>
</comment>
<proteinExistence type="predicted"/>
<keyword evidence="3" id="KW-1185">Reference proteome</keyword>
<accession>A0A4Y2F112</accession>
<protein>
    <submittedName>
        <fullName evidence="2">Uncharacterized protein</fullName>
    </submittedName>
</protein>
<gene>
    <name evidence="2" type="ORF">AVEN_76185_1</name>
</gene>
<keyword evidence="1" id="KW-0812">Transmembrane</keyword>
<reference evidence="2 3" key="1">
    <citation type="journal article" date="2019" name="Sci. Rep.">
        <title>Orb-weaving spider Araneus ventricosus genome elucidates the spidroin gene catalogue.</title>
        <authorList>
            <person name="Kono N."/>
            <person name="Nakamura H."/>
            <person name="Ohtoshi R."/>
            <person name="Moran D.A.P."/>
            <person name="Shinohara A."/>
            <person name="Yoshida Y."/>
            <person name="Fujiwara M."/>
            <person name="Mori M."/>
            <person name="Tomita M."/>
            <person name="Arakawa K."/>
        </authorList>
    </citation>
    <scope>NUCLEOTIDE SEQUENCE [LARGE SCALE GENOMIC DNA]</scope>
</reference>
<dbReference type="Proteomes" id="UP000499080">
    <property type="component" value="Unassembled WGS sequence"/>
</dbReference>
<dbReference type="AlphaFoldDB" id="A0A4Y2F112"/>
<evidence type="ECO:0000256" key="1">
    <source>
        <dbReference type="SAM" id="Phobius"/>
    </source>
</evidence>